<feature type="signal peptide" evidence="9">
    <location>
        <begin position="1"/>
        <end position="21"/>
    </location>
</feature>
<dbReference type="InterPro" id="IPR023828">
    <property type="entry name" value="Peptidase_S8_Ser-AS"/>
</dbReference>
<dbReference type="InterPro" id="IPR000209">
    <property type="entry name" value="Peptidase_S8/S53_dom"/>
</dbReference>
<dbReference type="GO" id="GO:0004252">
    <property type="term" value="F:serine-type endopeptidase activity"/>
    <property type="evidence" value="ECO:0007669"/>
    <property type="project" value="UniProtKB-UniRule"/>
</dbReference>
<dbReference type="GO" id="GO:0006508">
    <property type="term" value="P:proteolysis"/>
    <property type="evidence" value="ECO:0007669"/>
    <property type="project" value="UniProtKB-KW"/>
</dbReference>
<dbReference type="InterPro" id="IPR023827">
    <property type="entry name" value="Peptidase_S8_Asp-AS"/>
</dbReference>
<evidence type="ECO:0000256" key="2">
    <source>
        <dbReference type="ARBA" id="ARBA00022670"/>
    </source>
</evidence>
<dbReference type="InterPro" id="IPR022398">
    <property type="entry name" value="Peptidase_S8_His-AS"/>
</dbReference>
<evidence type="ECO:0000256" key="9">
    <source>
        <dbReference type="SAM" id="SignalP"/>
    </source>
</evidence>
<evidence type="ECO:0000256" key="4">
    <source>
        <dbReference type="ARBA" id="ARBA00022801"/>
    </source>
</evidence>
<evidence type="ECO:0000259" key="10">
    <source>
        <dbReference type="Pfam" id="PF00082"/>
    </source>
</evidence>
<dbReference type="AlphaFoldDB" id="A0A6S6TWV3"/>
<feature type="chain" id="PRO_5028415707" evidence="9">
    <location>
        <begin position="22"/>
        <end position="994"/>
    </location>
</feature>
<dbReference type="PROSITE" id="PS00138">
    <property type="entry name" value="SUBTILASE_SER"/>
    <property type="match status" value="1"/>
</dbReference>
<dbReference type="Gene3D" id="2.130.10.130">
    <property type="entry name" value="Integrin alpha, N-terminal"/>
    <property type="match status" value="2"/>
</dbReference>
<dbReference type="SUPFAM" id="SSF52743">
    <property type="entry name" value="Subtilisin-like"/>
    <property type="match status" value="1"/>
</dbReference>
<dbReference type="Gene3D" id="3.40.50.200">
    <property type="entry name" value="Peptidase S8/S53 domain"/>
    <property type="match status" value="2"/>
</dbReference>
<dbReference type="InterPro" id="IPR028994">
    <property type="entry name" value="Integrin_alpha_N"/>
</dbReference>
<evidence type="ECO:0000256" key="8">
    <source>
        <dbReference type="RuleBase" id="RU003355"/>
    </source>
</evidence>
<evidence type="ECO:0000313" key="11">
    <source>
        <dbReference type="EMBL" id="CAA6819059.1"/>
    </source>
</evidence>
<keyword evidence="4 7" id="KW-0378">Hydrolase</keyword>
<evidence type="ECO:0000256" key="1">
    <source>
        <dbReference type="ARBA" id="ARBA00011073"/>
    </source>
</evidence>
<dbReference type="PROSITE" id="PS00137">
    <property type="entry name" value="SUBTILASE_HIS"/>
    <property type="match status" value="1"/>
</dbReference>
<dbReference type="InterPro" id="IPR034204">
    <property type="entry name" value="PfSUB1-like_cat_dom"/>
</dbReference>
<dbReference type="PROSITE" id="PS51892">
    <property type="entry name" value="SUBTILASE"/>
    <property type="match status" value="1"/>
</dbReference>
<dbReference type="PRINTS" id="PR00723">
    <property type="entry name" value="SUBTILISIN"/>
</dbReference>
<evidence type="ECO:0000256" key="3">
    <source>
        <dbReference type="ARBA" id="ARBA00022729"/>
    </source>
</evidence>
<dbReference type="PANTHER" id="PTHR43399:SF4">
    <property type="entry name" value="CELL WALL-ASSOCIATED PROTEASE"/>
    <property type="match status" value="1"/>
</dbReference>
<feature type="domain" description="Peptidase S8/S53" evidence="10">
    <location>
        <begin position="170"/>
        <end position="387"/>
    </location>
</feature>
<feature type="active site" description="Charge relay system" evidence="6 7">
    <location>
        <position position="233"/>
    </location>
</feature>
<keyword evidence="3 9" id="KW-0732">Signal</keyword>
<gene>
    <name evidence="11" type="ORF">HELGO_WM4984</name>
</gene>
<feature type="active site" description="Charge relay system" evidence="6 7">
    <location>
        <position position="178"/>
    </location>
</feature>
<dbReference type="PROSITE" id="PS00136">
    <property type="entry name" value="SUBTILASE_ASP"/>
    <property type="match status" value="1"/>
</dbReference>
<keyword evidence="2 7" id="KW-0645">Protease</keyword>
<protein>
    <submittedName>
        <fullName evidence="11">Serine protease, subtilase family</fullName>
    </submittedName>
</protein>
<evidence type="ECO:0000256" key="6">
    <source>
        <dbReference type="PIRSR" id="PIRSR615500-1"/>
    </source>
</evidence>
<name>A0A6S6TWV3_9BACT</name>
<dbReference type="InterPro" id="IPR051048">
    <property type="entry name" value="Peptidase_S8/S53_subtilisin"/>
</dbReference>
<dbReference type="Pfam" id="PF00082">
    <property type="entry name" value="Peptidase_S8"/>
    <property type="match status" value="2"/>
</dbReference>
<dbReference type="PANTHER" id="PTHR43399">
    <property type="entry name" value="SUBTILISIN-RELATED"/>
    <property type="match status" value="1"/>
</dbReference>
<reference evidence="11" key="1">
    <citation type="submission" date="2020-01" db="EMBL/GenBank/DDBJ databases">
        <authorList>
            <person name="Meier V. D."/>
            <person name="Meier V D."/>
        </authorList>
    </citation>
    <scope>NUCLEOTIDE SEQUENCE</scope>
    <source>
        <strain evidence="11">HLG_WM_MAG_05</strain>
    </source>
</reference>
<accession>A0A6S6TWV3</accession>
<dbReference type="SUPFAM" id="SSF69318">
    <property type="entry name" value="Integrin alpha N-terminal domain"/>
    <property type="match status" value="2"/>
</dbReference>
<comment type="similarity">
    <text evidence="1 7 8">Belongs to the peptidase S8 family.</text>
</comment>
<proteinExistence type="inferred from homology"/>
<feature type="active site" description="Charge relay system" evidence="6 7">
    <location>
        <position position="585"/>
    </location>
</feature>
<dbReference type="CDD" id="cd07473">
    <property type="entry name" value="Peptidases_S8_Subtilisin_like"/>
    <property type="match status" value="1"/>
</dbReference>
<dbReference type="InterPro" id="IPR013517">
    <property type="entry name" value="FG-GAP"/>
</dbReference>
<organism evidence="11">
    <name type="scientific">uncultured Sulfurovum sp</name>
    <dbReference type="NCBI Taxonomy" id="269237"/>
    <lineage>
        <taxon>Bacteria</taxon>
        <taxon>Pseudomonadati</taxon>
        <taxon>Campylobacterota</taxon>
        <taxon>Epsilonproteobacteria</taxon>
        <taxon>Campylobacterales</taxon>
        <taxon>Sulfurovaceae</taxon>
        <taxon>Sulfurovum</taxon>
        <taxon>environmental samples</taxon>
    </lineage>
</organism>
<dbReference type="EMBL" id="CACVAU010000055">
    <property type="protein sequence ID" value="CAA6819059.1"/>
    <property type="molecule type" value="Genomic_DNA"/>
</dbReference>
<dbReference type="InterPro" id="IPR015500">
    <property type="entry name" value="Peptidase_S8_subtilisin-rel"/>
</dbReference>
<sequence>MRKNYLRSSLLLSLLSVSAFATTHSEVRQSLIDNMNNKNKKVQVIVRVKEGVNTNEAYKSFLNSNSIEENSIEVVKSFPLVGASLGTKSIDKKHILVLKSTTLSENELLSKAKEIYGVEAVELDQIVKINTVPNDIRYPELWGMENNAISSDIDTDIDALEAWKIHRGSKNVVVGVIDTGVDYKHEDLVNNMWMNPNEIPNNNIDDDENGYIDDIYGIDTVNGDSDPMADDSHGTHVAGTIGAEGNNSVGVVGVNWTSSIAACKFLDAAGAGELSSAIECVNYFTDLKVNRGINIVVTNNSWGGAEFSQELQNAIALAGESGILFVAAAGNENKDNDDTLSYPASYNLNNIISVAATNINDERASFSNYGVNSVDLAAPGEDILSTVPNEVTSTCIPNNNEVLYSERFESGLEQWEFYTENIFNPNVDLPNEHFMLDANDFASDAYSLTETLAETYNNNRFQIATIKDDVIDLSNVSADETVCVSFEVKGEIESSWDQMALFVMDDNTGQLNILSQIDGYYEDWTEVSVNLPSKYFMNNLNIGFFRFNDTNTVYGGYNIDNLKISTGDIIVPSASNSYAVLSGTSMAAPYVTGAVALLASAQENLKMNQLKEIILNTVDVVPALNGIVATGGRLNIHKMLQFEKSLQTKVKNDFNGDGYSDILIKNVDNFGLSGWFGTESINLTSNFLKTLSVDREVVEQGDINGDGYLDLIISNTSTNVLAMLKNTKDGMFENVYLKGLSEGQKVIAVGDVNGDGYDDVLVQNMNNLRINALLGSANGTVSTQYIKTLSEAQEFHSVMDVNGDGYDDVVVKNNNNGRVNAWISYEDGHVQNKHLKTLSPEVEIVESIDYNNDGYDDIIVKNNNNGRVNVWLSDANANITNSYVKTLSSDLKIAGLSDINGDGFPEIIVANQVNNRVSAWINSPMQRVSTQYLKTLSPEARLIVDRNDVNGDGYEDIIMESATKRVSAWLGSPSGKVSNQYIKALSENQEILLP</sequence>
<keyword evidence="5 7" id="KW-0720">Serine protease</keyword>
<evidence type="ECO:0000256" key="7">
    <source>
        <dbReference type="PROSITE-ProRule" id="PRU01240"/>
    </source>
</evidence>
<dbReference type="InterPro" id="IPR036852">
    <property type="entry name" value="Peptidase_S8/S53_dom_sf"/>
</dbReference>
<evidence type="ECO:0000256" key="5">
    <source>
        <dbReference type="ARBA" id="ARBA00022825"/>
    </source>
</evidence>
<dbReference type="Pfam" id="PF13517">
    <property type="entry name" value="FG-GAP_3"/>
    <property type="match status" value="2"/>
</dbReference>
<feature type="domain" description="Peptidase S8/S53" evidence="10">
    <location>
        <begin position="573"/>
        <end position="618"/>
    </location>
</feature>